<dbReference type="InterPro" id="IPR014352">
    <property type="entry name" value="FERM/acyl-CoA-bd_prot_sf"/>
</dbReference>
<reference evidence="6" key="1">
    <citation type="submission" date="2019-09" db="EMBL/GenBank/DDBJ databases">
        <title>Draft genome information of white flower Hibiscus syriacus.</title>
        <authorList>
            <person name="Kim Y.-M."/>
        </authorList>
    </citation>
    <scope>NUCLEOTIDE SEQUENCE [LARGE SCALE GENOMIC DNA]</scope>
    <source>
        <strain evidence="6">YM2019G1</strain>
    </source>
</reference>
<keyword evidence="4" id="KW-0446">Lipid-binding</keyword>
<dbReference type="SUPFAM" id="SSF117281">
    <property type="entry name" value="Kelch motif"/>
    <property type="match status" value="1"/>
</dbReference>
<accession>A0A6A2YGH9</accession>
<dbReference type="PANTHER" id="PTHR46093">
    <property type="entry name" value="ACYL-COA-BINDING DOMAIN-CONTAINING PROTEIN 5"/>
    <property type="match status" value="1"/>
</dbReference>
<comment type="caution">
    <text evidence="6">The sequence shown here is derived from an EMBL/GenBank/DDBJ whole genome shotgun (WGS) entry which is preliminary data.</text>
</comment>
<dbReference type="PROSITE" id="PS51228">
    <property type="entry name" value="ACB_2"/>
    <property type="match status" value="1"/>
</dbReference>
<dbReference type="GO" id="GO:0006869">
    <property type="term" value="P:lipid transport"/>
    <property type="evidence" value="ECO:0007669"/>
    <property type="project" value="TreeGrafter"/>
</dbReference>
<dbReference type="InterPro" id="IPR015915">
    <property type="entry name" value="Kelch-typ_b-propeller"/>
</dbReference>
<dbReference type="SUPFAM" id="SSF47027">
    <property type="entry name" value="Acyl-CoA binding protein"/>
    <property type="match status" value="1"/>
</dbReference>
<dbReference type="EMBL" id="VEPZ02001331">
    <property type="protein sequence ID" value="KAE8678956.1"/>
    <property type="molecule type" value="Genomic_DNA"/>
</dbReference>
<dbReference type="InterPro" id="IPR035984">
    <property type="entry name" value="Acyl-CoA-binding_sf"/>
</dbReference>
<dbReference type="GO" id="GO:0005829">
    <property type="term" value="C:cytosol"/>
    <property type="evidence" value="ECO:0007669"/>
    <property type="project" value="TreeGrafter"/>
</dbReference>
<evidence type="ECO:0000313" key="7">
    <source>
        <dbReference type="Proteomes" id="UP000436088"/>
    </source>
</evidence>
<evidence type="ECO:0000256" key="1">
    <source>
        <dbReference type="ARBA" id="ARBA00005567"/>
    </source>
</evidence>
<keyword evidence="2" id="KW-0880">Kelch repeat</keyword>
<evidence type="ECO:0000256" key="2">
    <source>
        <dbReference type="ARBA" id="ARBA00022441"/>
    </source>
</evidence>
<dbReference type="Proteomes" id="UP000436088">
    <property type="component" value="Unassembled WGS sequence"/>
</dbReference>
<dbReference type="GO" id="GO:0000062">
    <property type="term" value="F:fatty-acyl-CoA binding"/>
    <property type="evidence" value="ECO:0007669"/>
    <property type="project" value="InterPro"/>
</dbReference>
<comment type="similarity">
    <text evidence="1">Belongs to the ACBP family.</text>
</comment>
<dbReference type="AlphaFoldDB" id="A0A6A2YGH9"/>
<dbReference type="Pfam" id="PF24681">
    <property type="entry name" value="Kelch_KLHDC2_KLHL20_DRC7"/>
    <property type="match status" value="1"/>
</dbReference>
<proteinExistence type="inferred from homology"/>
<organism evidence="6 7">
    <name type="scientific">Hibiscus syriacus</name>
    <name type="common">Rose of Sharon</name>
    <dbReference type="NCBI Taxonomy" id="106335"/>
    <lineage>
        <taxon>Eukaryota</taxon>
        <taxon>Viridiplantae</taxon>
        <taxon>Streptophyta</taxon>
        <taxon>Embryophyta</taxon>
        <taxon>Tracheophyta</taxon>
        <taxon>Spermatophyta</taxon>
        <taxon>Magnoliopsida</taxon>
        <taxon>eudicotyledons</taxon>
        <taxon>Gunneridae</taxon>
        <taxon>Pentapetalae</taxon>
        <taxon>rosids</taxon>
        <taxon>malvids</taxon>
        <taxon>Malvales</taxon>
        <taxon>Malvaceae</taxon>
        <taxon>Malvoideae</taxon>
        <taxon>Hibiscus</taxon>
    </lineage>
</organism>
<dbReference type="InterPro" id="IPR000582">
    <property type="entry name" value="Acyl-CoA-binding_protein"/>
</dbReference>
<name>A0A6A2YGH9_HIBSY</name>
<protein>
    <submittedName>
        <fullName evidence="6">Acyl-CoA-binding domain-containing protein 5</fullName>
    </submittedName>
</protein>
<evidence type="ECO:0000256" key="4">
    <source>
        <dbReference type="ARBA" id="ARBA00023121"/>
    </source>
</evidence>
<sequence length="437" mass="47414">MAGAISGLAYPDRFYATAAYAGFDGSPNPSNKDIVSMFSNDTALILYALYQQATVGPYNNNKTLFPYAMGKGGEVMSLVRAKFFKSDLNQSSHFCLDRPLLLVPSTVIDSTLLTASDGCRLRTCSNHRSLPTLNFSNTDTIPKDILIAEFGVMSHRVLPHTHRSILISAASILLTWQQLGKMVSTEAMRLFVKILEEEEPGWFSRASNSGLEPVTDVQFNHNSNVEPIIENGNSFIEITTITAENGGLMETQDKDVVPEGLGSVVVYDQWISPPITGQRPKGRYELARGGQSVTLVGRILVIFGGQDAKLTLRNDLHIPDLKTLTWDEIDSVGVPPSLRSGHAAAVHAERYLLIFGGGSHATCFNDLHVFDLQTMEWSIPRQQGEIPTPRAGHAGVTVGENWFIVGGGDNKSESRLGVSSSKVVLGSVLTSTSASCL</sequence>
<evidence type="ECO:0000259" key="5">
    <source>
        <dbReference type="PROSITE" id="PS51228"/>
    </source>
</evidence>
<dbReference type="PANTHER" id="PTHR46093:SF3">
    <property type="entry name" value="ACYL-COA-BINDING DOMAIN-CONTAINING PROTEIN 4"/>
    <property type="match status" value="1"/>
</dbReference>
<evidence type="ECO:0000256" key="3">
    <source>
        <dbReference type="ARBA" id="ARBA00022737"/>
    </source>
</evidence>
<keyword evidence="3" id="KW-0677">Repeat</keyword>
<dbReference type="Gene3D" id="2.120.10.80">
    <property type="entry name" value="Kelch-type beta propeller"/>
    <property type="match status" value="1"/>
</dbReference>
<evidence type="ECO:0000313" key="6">
    <source>
        <dbReference type="EMBL" id="KAE8678956.1"/>
    </source>
</evidence>
<gene>
    <name evidence="6" type="ORF">F3Y22_tig00111402pilonHSYRG00546</name>
</gene>
<keyword evidence="7" id="KW-1185">Reference proteome</keyword>
<dbReference type="Gene3D" id="1.20.80.10">
    <property type="match status" value="1"/>
</dbReference>
<feature type="domain" description="ACB" evidence="5">
    <location>
        <begin position="1"/>
        <end position="204"/>
    </location>
</feature>